<dbReference type="Proteomes" id="UP000299102">
    <property type="component" value="Unassembled WGS sequence"/>
</dbReference>
<sequence>MHEHARTHVHARSEGDQREGKGSTTSAPVVPRPAATSSSPQKRAARRQSSPALTLTNCRSFQSLILMTASLSRRVVLSAHHRRMRECAHDISEKGSGMAVSGVHRHRGPAHSGVRSIRHPPRPPESRDRRGYLIDLARAARAAPRALNKFHFLQRPCFFTVSADK</sequence>
<name>A0A4C2A6N5_EUMVA</name>
<accession>A0A4C2A6N5</accession>
<dbReference type="AlphaFoldDB" id="A0A4C2A6N5"/>
<organism evidence="2 3">
    <name type="scientific">Eumeta variegata</name>
    <name type="common">Bagworm moth</name>
    <name type="synonym">Eumeta japonica</name>
    <dbReference type="NCBI Taxonomy" id="151549"/>
    <lineage>
        <taxon>Eukaryota</taxon>
        <taxon>Metazoa</taxon>
        <taxon>Ecdysozoa</taxon>
        <taxon>Arthropoda</taxon>
        <taxon>Hexapoda</taxon>
        <taxon>Insecta</taxon>
        <taxon>Pterygota</taxon>
        <taxon>Neoptera</taxon>
        <taxon>Endopterygota</taxon>
        <taxon>Lepidoptera</taxon>
        <taxon>Glossata</taxon>
        <taxon>Ditrysia</taxon>
        <taxon>Tineoidea</taxon>
        <taxon>Psychidae</taxon>
        <taxon>Oiketicinae</taxon>
        <taxon>Eumeta</taxon>
    </lineage>
</organism>
<feature type="compositionally biased region" description="Polar residues" evidence="1">
    <location>
        <begin position="35"/>
        <end position="51"/>
    </location>
</feature>
<comment type="caution">
    <text evidence="2">The sequence shown here is derived from an EMBL/GenBank/DDBJ whole genome shotgun (WGS) entry which is preliminary data.</text>
</comment>
<keyword evidence="3" id="KW-1185">Reference proteome</keyword>
<feature type="region of interest" description="Disordered" evidence="1">
    <location>
        <begin position="1"/>
        <end position="51"/>
    </location>
</feature>
<dbReference type="EMBL" id="BGZK01002531">
    <property type="protein sequence ID" value="GBP94655.1"/>
    <property type="molecule type" value="Genomic_DNA"/>
</dbReference>
<feature type="region of interest" description="Disordered" evidence="1">
    <location>
        <begin position="99"/>
        <end position="128"/>
    </location>
</feature>
<proteinExistence type="predicted"/>
<evidence type="ECO:0000313" key="3">
    <source>
        <dbReference type="Proteomes" id="UP000299102"/>
    </source>
</evidence>
<protein>
    <submittedName>
        <fullName evidence="2">Uncharacterized protein</fullName>
    </submittedName>
</protein>
<reference evidence="2 3" key="1">
    <citation type="journal article" date="2019" name="Commun. Biol.">
        <title>The bagworm genome reveals a unique fibroin gene that provides high tensile strength.</title>
        <authorList>
            <person name="Kono N."/>
            <person name="Nakamura H."/>
            <person name="Ohtoshi R."/>
            <person name="Tomita M."/>
            <person name="Numata K."/>
            <person name="Arakawa K."/>
        </authorList>
    </citation>
    <scope>NUCLEOTIDE SEQUENCE [LARGE SCALE GENOMIC DNA]</scope>
</reference>
<evidence type="ECO:0000256" key="1">
    <source>
        <dbReference type="SAM" id="MobiDB-lite"/>
    </source>
</evidence>
<feature type="compositionally biased region" description="Basic and acidic residues" evidence="1">
    <location>
        <begin position="1"/>
        <end position="21"/>
    </location>
</feature>
<evidence type="ECO:0000313" key="2">
    <source>
        <dbReference type="EMBL" id="GBP94655.1"/>
    </source>
</evidence>
<gene>
    <name evidence="2" type="ORF">EVAR_66339_1</name>
</gene>